<sequence length="276" mass="28614">MLVIIRGAGDIATGIALRLKRAHLSVVMTEMPAPTAIRRTVAFSQAVVLGETKVEDITARRADTPEQALALLREDIVPVLPDPEGACIPALQPDAVVDAILAKKNLGTKITDAPAVIGVGPGFTAGVDCHAVVETMRGHTLGRVYYQGSALPNTGIPGLIGGFAGERVLRAPVDGTFHQLLDIGAQVKMGDVAATVGGVPMTCTLDGVLRGILPEGTPVHRGMKAGDIDPRCKVEHCYTASDKALAVGGGVLEAILHLTGALEAPAERKAERPNGK</sequence>
<evidence type="ECO:0000313" key="2">
    <source>
        <dbReference type="Proteomes" id="UP000823824"/>
    </source>
</evidence>
<name>A0A9D2LK32_9FIRM</name>
<accession>A0A9D2LK32</accession>
<protein>
    <submittedName>
        <fullName evidence="1">EF2563 family selenium-dependent molybdenum hydroxylase system protein</fullName>
    </submittedName>
</protein>
<gene>
    <name evidence="1" type="ORF">H9787_09850</name>
</gene>
<reference evidence="1" key="2">
    <citation type="submission" date="2021-04" db="EMBL/GenBank/DDBJ databases">
        <authorList>
            <person name="Gilroy R."/>
        </authorList>
    </citation>
    <scope>NUCLEOTIDE SEQUENCE</scope>
    <source>
        <strain evidence="1">ChiBcec18-1249</strain>
    </source>
</reference>
<dbReference type="InterPro" id="IPR017695">
    <property type="entry name" value="Se-dep_Mo_hydrolase_YqeB"/>
</dbReference>
<proteinExistence type="predicted"/>
<reference evidence="1" key="1">
    <citation type="journal article" date="2021" name="PeerJ">
        <title>Extensive microbial diversity within the chicken gut microbiome revealed by metagenomics and culture.</title>
        <authorList>
            <person name="Gilroy R."/>
            <person name="Ravi A."/>
            <person name="Getino M."/>
            <person name="Pursley I."/>
            <person name="Horton D.L."/>
            <person name="Alikhan N.F."/>
            <person name="Baker D."/>
            <person name="Gharbi K."/>
            <person name="Hall N."/>
            <person name="Watson M."/>
            <person name="Adriaenssens E.M."/>
            <person name="Foster-Nyarko E."/>
            <person name="Jarju S."/>
            <person name="Secka A."/>
            <person name="Antonio M."/>
            <person name="Oren A."/>
            <person name="Chaudhuri R.R."/>
            <person name="La Ragione R."/>
            <person name="Hildebrand F."/>
            <person name="Pallen M.J."/>
        </authorList>
    </citation>
    <scope>NUCLEOTIDE SEQUENCE</scope>
    <source>
        <strain evidence="1">ChiBcec18-1249</strain>
    </source>
</reference>
<organism evidence="1 2">
    <name type="scientific">Candidatus Oscillibacter excrementigallinarum</name>
    <dbReference type="NCBI Taxonomy" id="2838716"/>
    <lineage>
        <taxon>Bacteria</taxon>
        <taxon>Bacillati</taxon>
        <taxon>Bacillota</taxon>
        <taxon>Clostridia</taxon>
        <taxon>Eubacteriales</taxon>
        <taxon>Oscillospiraceae</taxon>
        <taxon>Oscillibacter</taxon>
    </lineage>
</organism>
<dbReference type="Proteomes" id="UP000823824">
    <property type="component" value="Unassembled WGS sequence"/>
</dbReference>
<dbReference type="EMBL" id="DWZJ01000089">
    <property type="protein sequence ID" value="HJB13998.1"/>
    <property type="molecule type" value="Genomic_DNA"/>
</dbReference>
<evidence type="ECO:0000313" key="1">
    <source>
        <dbReference type="EMBL" id="HJB13998.1"/>
    </source>
</evidence>
<comment type="caution">
    <text evidence="1">The sequence shown here is derived from an EMBL/GenBank/DDBJ whole genome shotgun (WGS) entry which is preliminary data.</text>
</comment>
<dbReference type="NCBIfam" id="TIGR03309">
    <property type="entry name" value="matur_yqeB"/>
    <property type="match status" value="1"/>
</dbReference>
<dbReference type="AlphaFoldDB" id="A0A9D2LK32"/>